<reference evidence="5" key="1">
    <citation type="submission" date="2015-07" db="EMBL/GenBank/DDBJ databases">
        <title>Complete Genome of Thermincola ferriacetica strain Z-0001T.</title>
        <authorList>
            <person name="Lusk B."/>
            <person name="Badalamenti J.P."/>
            <person name="Parameswaran P."/>
            <person name="Bond D.R."/>
            <person name="Torres C.I."/>
        </authorList>
    </citation>
    <scope>NUCLEOTIDE SEQUENCE [LARGE SCALE GENOMIC DNA]</scope>
    <source>
        <strain evidence="5">Z-0001</strain>
    </source>
</reference>
<dbReference type="EMBL" id="LGTE01000005">
    <property type="protein sequence ID" value="KNZ70154.1"/>
    <property type="molecule type" value="Genomic_DNA"/>
</dbReference>
<dbReference type="SUPFAM" id="SSF55469">
    <property type="entry name" value="FMN-dependent nitroreductase-like"/>
    <property type="match status" value="1"/>
</dbReference>
<dbReference type="PANTHER" id="PTHR43673:SF10">
    <property type="entry name" value="NADH DEHYDROGENASE_NAD(P)H NITROREDUCTASE XCC3605-RELATED"/>
    <property type="match status" value="1"/>
</dbReference>
<evidence type="ECO:0000256" key="1">
    <source>
        <dbReference type="ARBA" id="ARBA00007118"/>
    </source>
</evidence>
<dbReference type="GO" id="GO:0016491">
    <property type="term" value="F:oxidoreductase activity"/>
    <property type="evidence" value="ECO:0007669"/>
    <property type="project" value="UniProtKB-KW"/>
</dbReference>
<keyword evidence="5" id="KW-1185">Reference proteome</keyword>
<dbReference type="Pfam" id="PF00881">
    <property type="entry name" value="Nitroreductase"/>
    <property type="match status" value="1"/>
</dbReference>
<feature type="domain" description="Nitroreductase" evidence="3">
    <location>
        <begin position="66"/>
        <end position="153"/>
    </location>
</feature>
<dbReference type="Proteomes" id="UP000037175">
    <property type="component" value="Unassembled WGS sequence"/>
</dbReference>
<dbReference type="InterPro" id="IPR029479">
    <property type="entry name" value="Nitroreductase"/>
</dbReference>
<dbReference type="InterPro" id="IPR000415">
    <property type="entry name" value="Nitroreductase-like"/>
</dbReference>
<dbReference type="PATRIC" id="fig|281456.6.peg.1092"/>
<dbReference type="RefSeq" id="WP_013120701.1">
    <property type="nucleotide sequence ID" value="NZ_LGTE01000005.1"/>
</dbReference>
<comment type="similarity">
    <text evidence="1">Belongs to the nitroreductase family.</text>
</comment>
<evidence type="ECO:0000313" key="4">
    <source>
        <dbReference type="EMBL" id="KNZ70154.1"/>
    </source>
</evidence>
<name>A0A0L6W4X6_9FIRM</name>
<organism evidence="4 5">
    <name type="scientific">Thermincola ferriacetica</name>
    <dbReference type="NCBI Taxonomy" id="281456"/>
    <lineage>
        <taxon>Bacteria</taxon>
        <taxon>Bacillati</taxon>
        <taxon>Bacillota</taxon>
        <taxon>Clostridia</taxon>
        <taxon>Eubacteriales</taxon>
        <taxon>Thermincolaceae</taxon>
        <taxon>Thermincola</taxon>
    </lineage>
</organism>
<accession>A0A0L6W4X6</accession>
<sequence length="174" mass="18795">MTKDVIEAILERRSIRRFKDEEVPAATVGRLLDAARWAPSAGNIQPWKIAVVYSKDKKQELAAAAFGQQFVAQAPVVFVVCALPEKSAARYGDRGRNLYAIQDTAAMVQNIMLAAAGYGLGTCWVGAFDEKAVSETLGLAFDHRPVAIIPIGYPGGEVKAPARSSVDDIVVLYE</sequence>
<evidence type="ECO:0000256" key="2">
    <source>
        <dbReference type="ARBA" id="ARBA00023002"/>
    </source>
</evidence>
<evidence type="ECO:0000259" key="3">
    <source>
        <dbReference type="Pfam" id="PF00881"/>
    </source>
</evidence>
<dbReference type="Gene3D" id="3.40.109.10">
    <property type="entry name" value="NADH Oxidase"/>
    <property type="match status" value="1"/>
</dbReference>
<proteinExistence type="inferred from homology"/>
<comment type="caution">
    <text evidence="4">The sequence shown here is derived from an EMBL/GenBank/DDBJ whole genome shotgun (WGS) entry which is preliminary data.</text>
</comment>
<gene>
    <name evidence="4" type="ORF">Tfer_1023</name>
</gene>
<keyword evidence="2" id="KW-0560">Oxidoreductase</keyword>
<dbReference type="PANTHER" id="PTHR43673">
    <property type="entry name" value="NAD(P)H NITROREDUCTASE YDGI-RELATED"/>
    <property type="match status" value="1"/>
</dbReference>
<protein>
    <submittedName>
        <fullName evidence="4">Nitroreductase</fullName>
    </submittedName>
</protein>
<evidence type="ECO:0000313" key="5">
    <source>
        <dbReference type="Proteomes" id="UP000037175"/>
    </source>
</evidence>
<dbReference type="AlphaFoldDB" id="A0A0L6W4X6"/>